<sequence>MSPSIDVFATEGLVIRSRRAIRRRRTSFDSLAMPLNNIPTTTPSGPLHQTHVNTKRRAARSRRTLFSSFIIPFERKLRVQSLHTPINHNEKRRARQVIDTERRRKARATRTIEQRANDLAIDNARRKQLCEGQTSEQRSRVRASNTIHKQRSRERHTHEQRANERALNNIRQKQVRNGQTNEQRANERALNNSRRKHARLRQTIAQRACERVIVNARRTLVNDRLTVDQRSAAISLNIARTRSITIKENTLNQPLTLSTAQCFRKSIQELMWVSCSACRISFPGIKSSEICAHCLRETQRGLIPLKFSAENIMDPGVVSIELSRLTNLEQILIARAHPMMSVYRVKGQQYKYSGNVINFAQDVNSIANVLPFKPADLSAILIVNRTGANAIKQFRVRREYVRQALVWLKQNHLYYRDITIDEISLETLPEDGIPEDMPHAHDDNAHLLSENQSIDVVEDDIEGPPEIVNQNVHIDEFHAVGTIFIGPQPNQQACIQRALHVADADHTIAHMHLTNEVIDEFSTPGYISMVYPALFPYGNADFRQARPRKVNPSEYFQYLMKYFDGRFAKDSRFRYFAWNSISRWRALSLGDVYVKKNPSDAELSIQDIQHMVTSGDTQLAGRISYYAKSIRGTRAYWYTRMKELTAMVKQLGAPTIFFTLSAADLQWPELYNLLDPSINLSTMSDIDLRKRRAKLLNENPCVVSWFFQTRIELFLKHFFIKEYDVIDFWYRFEWQHRGSGHVHGFLWFKDASDVNRLTRTEEDKIRIIEYFDRLVCTENPDVSMSIPMHEHPCARILQQEIDLDLDDNDYASLVNWVMRHSKCGTYCLRLHKTTKQMVCRFRYPFDVLMHSSIVEEPPNSNMFRFLGHRNDPLVCSHNRKVL</sequence>
<comment type="caution">
    <text evidence="4">The sequence shown here is derived from an EMBL/GenBank/DDBJ whole genome shotgun (WGS) entry which is preliminary data.</text>
</comment>
<feature type="domain" description="DUF6570" evidence="3">
    <location>
        <begin position="301"/>
        <end position="423"/>
    </location>
</feature>
<evidence type="ECO:0000259" key="3">
    <source>
        <dbReference type="Pfam" id="PF20209"/>
    </source>
</evidence>
<dbReference type="EMBL" id="JBFOLK010000014">
    <property type="protein sequence ID" value="KAL2462146.1"/>
    <property type="molecule type" value="Genomic_DNA"/>
</dbReference>
<dbReference type="InterPro" id="IPR046700">
    <property type="entry name" value="DUF6570"/>
</dbReference>
<evidence type="ECO:0000259" key="2">
    <source>
        <dbReference type="Pfam" id="PF14214"/>
    </source>
</evidence>
<accession>A0ABD1PHW1</accession>
<evidence type="ECO:0000313" key="5">
    <source>
        <dbReference type="Proteomes" id="UP001604336"/>
    </source>
</evidence>
<name>A0ABD1PHW1_9LAMI</name>
<evidence type="ECO:0000313" key="4">
    <source>
        <dbReference type="EMBL" id="KAL2462146.1"/>
    </source>
</evidence>
<dbReference type="Pfam" id="PF20209">
    <property type="entry name" value="DUF6570"/>
    <property type="match status" value="1"/>
</dbReference>
<feature type="compositionally biased region" description="Polar residues" evidence="1">
    <location>
        <begin position="131"/>
        <end position="147"/>
    </location>
</feature>
<dbReference type="InterPro" id="IPR025476">
    <property type="entry name" value="Helitron_helicase-like"/>
</dbReference>
<dbReference type="Pfam" id="PF14214">
    <property type="entry name" value="Helitron_like_N"/>
    <property type="match status" value="1"/>
</dbReference>
<feature type="region of interest" description="Disordered" evidence="1">
    <location>
        <begin position="126"/>
        <end position="198"/>
    </location>
</feature>
<reference evidence="5" key="1">
    <citation type="submission" date="2024-07" db="EMBL/GenBank/DDBJ databases">
        <title>Two chromosome-level genome assemblies of Korean endemic species Abeliophyllum distichum and Forsythia ovata (Oleaceae).</title>
        <authorList>
            <person name="Jang H."/>
        </authorList>
    </citation>
    <scope>NUCLEOTIDE SEQUENCE [LARGE SCALE GENOMIC DNA]</scope>
</reference>
<feature type="domain" description="Helitron helicase-like" evidence="2">
    <location>
        <begin position="555"/>
        <end position="745"/>
    </location>
</feature>
<dbReference type="AlphaFoldDB" id="A0ABD1PHW1"/>
<organism evidence="4 5">
    <name type="scientific">Abeliophyllum distichum</name>
    <dbReference type="NCBI Taxonomy" id="126358"/>
    <lineage>
        <taxon>Eukaryota</taxon>
        <taxon>Viridiplantae</taxon>
        <taxon>Streptophyta</taxon>
        <taxon>Embryophyta</taxon>
        <taxon>Tracheophyta</taxon>
        <taxon>Spermatophyta</taxon>
        <taxon>Magnoliopsida</taxon>
        <taxon>eudicotyledons</taxon>
        <taxon>Gunneridae</taxon>
        <taxon>Pentapetalae</taxon>
        <taxon>asterids</taxon>
        <taxon>lamiids</taxon>
        <taxon>Lamiales</taxon>
        <taxon>Oleaceae</taxon>
        <taxon>Forsythieae</taxon>
        <taxon>Abeliophyllum</taxon>
    </lineage>
</organism>
<proteinExistence type="predicted"/>
<evidence type="ECO:0008006" key="6">
    <source>
        <dbReference type="Google" id="ProtNLM"/>
    </source>
</evidence>
<dbReference type="Proteomes" id="UP001604336">
    <property type="component" value="Unassembled WGS sequence"/>
</dbReference>
<evidence type="ECO:0000256" key="1">
    <source>
        <dbReference type="SAM" id="MobiDB-lite"/>
    </source>
</evidence>
<gene>
    <name evidence="4" type="ORF">Adt_45566</name>
</gene>
<protein>
    <recommendedName>
        <fullName evidence="6">Helitron helicase-like domain-containing protein</fullName>
    </recommendedName>
</protein>
<feature type="compositionally biased region" description="Polar residues" evidence="1">
    <location>
        <begin position="169"/>
        <end position="183"/>
    </location>
</feature>
<keyword evidence="5" id="KW-1185">Reference proteome</keyword>